<dbReference type="Proteomes" id="UP000813427">
    <property type="component" value="Unassembled WGS sequence"/>
</dbReference>
<evidence type="ECO:0000256" key="3">
    <source>
        <dbReference type="ARBA" id="ARBA00022989"/>
    </source>
</evidence>
<evidence type="ECO:0000313" key="8">
    <source>
        <dbReference type="EMBL" id="KAH7241953.1"/>
    </source>
</evidence>
<dbReference type="EMBL" id="JAGPXF010000005">
    <property type="protein sequence ID" value="KAH7241953.1"/>
    <property type="molecule type" value="Genomic_DNA"/>
</dbReference>
<reference evidence="8" key="1">
    <citation type="journal article" date="2021" name="Nat. Commun.">
        <title>Genetic determinants of endophytism in the Arabidopsis root mycobiome.</title>
        <authorList>
            <person name="Mesny F."/>
            <person name="Miyauchi S."/>
            <person name="Thiergart T."/>
            <person name="Pickel B."/>
            <person name="Atanasova L."/>
            <person name="Karlsson M."/>
            <person name="Huettel B."/>
            <person name="Barry K.W."/>
            <person name="Haridas S."/>
            <person name="Chen C."/>
            <person name="Bauer D."/>
            <person name="Andreopoulos W."/>
            <person name="Pangilinan J."/>
            <person name="LaButti K."/>
            <person name="Riley R."/>
            <person name="Lipzen A."/>
            <person name="Clum A."/>
            <person name="Drula E."/>
            <person name="Henrissat B."/>
            <person name="Kohler A."/>
            <person name="Grigoriev I.V."/>
            <person name="Martin F.M."/>
            <person name="Hacquard S."/>
        </authorList>
    </citation>
    <scope>NUCLEOTIDE SEQUENCE</scope>
    <source>
        <strain evidence="8">MPI-SDFR-AT-0068</strain>
    </source>
</reference>
<dbReference type="AlphaFoldDB" id="A0A8K0RXJ8"/>
<feature type="transmembrane region" description="Helical" evidence="6">
    <location>
        <begin position="25"/>
        <end position="47"/>
    </location>
</feature>
<feature type="transmembrane region" description="Helical" evidence="6">
    <location>
        <begin position="143"/>
        <end position="165"/>
    </location>
</feature>
<comment type="caution">
    <text evidence="8">The sequence shown here is derived from an EMBL/GenBank/DDBJ whole genome shotgun (WGS) entry which is preliminary data.</text>
</comment>
<name>A0A8K0RXJ8_9HYPO</name>
<keyword evidence="2 6" id="KW-0812">Transmembrane</keyword>
<gene>
    <name evidence="8" type="ORF">BKA59DRAFT_456534</name>
</gene>
<keyword evidence="9" id="KW-1185">Reference proteome</keyword>
<dbReference type="Pfam" id="PF20684">
    <property type="entry name" value="Fung_rhodopsin"/>
    <property type="match status" value="1"/>
</dbReference>
<evidence type="ECO:0000256" key="2">
    <source>
        <dbReference type="ARBA" id="ARBA00022692"/>
    </source>
</evidence>
<organism evidence="8 9">
    <name type="scientific">Fusarium tricinctum</name>
    <dbReference type="NCBI Taxonomy" id="61284"/>
    <lineage>
        <taxon>Eukaryota</taxon>
        <taxon>Fungi</taxon>
        <taxon>Dikarya</taxon>
        <taxon>Ascomycota</taxon>
        <taxon>Pezizomycotina</taxon>
        <taxon>Sordariomycetes</taxon>
        <taxon>Hypocreomycetidae</taxon>
        <taxon>Hypocreales</taxon>
        <taxon>Nectriaceae</taxon>
        <taxon>Fusarium</taxon>
        <taxon>Fusarium tricinctum species complex</taxon>
    </lineage>
</organism>
<proteinExistence type="inferred from homology"/>
<feature type="transmembrane region" description="Helical" evidence="6">
    <location>
        <begin position="106"/>
        <end position="131"/>
    </location>
</feature>
<protein>
    <recommendedName>
        <fullName evidence="7">Rhodopsin domain-containing protein</fullName>
    </recommendedName>
</protein>
<comment type="similarity">
    <text evidence="5">Belongs to the SAT4 family.</text>
</comment>
<comment type="subcellular location">
    <subcellularLocation>
        <location evidence="1">Membrane</location>
        <topology evidence="1">Multi-pass membrane protein</topology>
    </subcellularLocation>
</comment>
<dbReference type="GO" id="GO:0016020">
    <property type="term" value="C:membrane"/>
    <property type="evidence" value="ECO:0007669"/>
    <property type="project" value="UniProtKB-SubCell"/>
</dbReference>
<evidence type="ECO:0000256" key="5">
    <source>
        <dbReference type="ARBA" id="ARBA00038359"/>
    </source>
</evidence>
<evidence type="ECO:0000256" key="4">
    <source>
        <dbReference type="ARBA" id="ARBA00023136"/>
    </source>
</evidence>
<evidence type="ECO:0000256" key="1">
    <source>
        <dbReference type="ARBA" id="ARBA00004141"/>
    </source>
</evidence>
<dbReference type="InterPro" id="IPR052337">
    <property type="entry name" value="SAT4-like"/>
</dbReference>
<evidence type="ECO:0000313" key="9">
    <source>
        <dbReference type="Proteomes" id="UP000813427"/>
    </source>
</evidence>
<evidence type="ECO:0000259" key="7">
    <source>
        <dbReference type="Pfam" id="PF20684"/>
    </source>
</evidence>
<dbReference type="InterPro" id="IPR049326">
    <property type="entry name" value="Rhodopsin_dom_fungi"/>
</dbReference>
<dbReference type="PANTHER" id="PTHR33048">
    <property type="entry name" value="PTH11-LIKE INTEGRAL MEMBRANE PROTEIN (AFU_ORTHOLOGUE AFUA_5G11245)"/>
    <property type="match status" value="1"/>
</dbReference>
<keyword evidence="4 6" id="KW-0472">Membrane</keyword>
<accession>A0A8K0RXJ8</accession>
<evidence type="ECO:0000256" key="6">
    <source>
        <dbReference type="SAM" id="Phobius"/>
    </source>
</evidence>
<dbReference type="OrthoDB" id="4986585at2759"/>
<sequence length="210" mass="23229">MEERITIGLDTQEYKARVSGSTAQFAGLLIHTCFFFFLKLAICMSLLRLSQEMKQYRPWVIIGFTLTLLIFAGVLSALVLVCQPLGMNWQINPDPGYYCHPGNSVLDLILTAGMDGVTYLCVASIPLPILWDKEQSVYRRTAVLLLSAGGWAVAGMGIARCVLVVKAQDSLDAIGRAWAVRELFTAVSTTSAFDMLIMFHNNKVEEEKGE</sequence>
<feature type="domain" description="Rhodopsin" evidence="7">
    <location>
        <begin position="23"/>
        <end position="174"/>
    </location>
</feature>
<dbReference type="PANTHER" id="PTHR33048:SF2">
    <property type="entry name" value="SRPK"/>
    <property type="match status" value="1"/>
</dbReference>
<keyword evidence="3 6" id="KW-1133">Transmembrane helix</keyword>
<feature type="transmembrane region" description="Helical" evidence="6">
    <location>
        <begin position="59"/>
        <end position="86"/>
    </location>
</feature>